<dbReference type="RefSeq" id="WP_162453247.1">
    <property type="nucleotide sequence ID" value="NZ_WLZY01000012.1"/>
</dbReference>
<organism evidence="2 3">
    <name type="scientific">Phytoactinopolyspora mesophila</name>
    <dbReference type="NCBI Taxonomy" id="2650750"/>
    <lineage>
        <taxon>Bacteria</taxon>
        <taxon>Bacillati</taxon>
        <taxon>Actinomycetota</taxon>
        <taxon>Actinomycetes</taxon>
        <taxon>Jiangellales</taxon>
        <taxon>Jiangellaceae</taxon>
        <taxon>Phytoactinopolyspora</taxon>
    </lineage>
</organism>
<evidence type="ECO:0000313" key="3">
    <source>
        <dbReference type="Proteomes" id="UP000460435"/>
    </source>
</evidence>
<evidence type="ECO:0008006" key="4">
    <source>
        <dbReference type="Google" id="ProtNLM"/>
    </source>
</evidence>
<dbReference type="PROSITE" id="PS51257">
    <property type="entry name" value="PROKAR_LIPOPROTEIN"/>
    <property type="match status" value="1"/>
</dbReference>
<dbReference type="Proteomes" id="UP000460435">
    <property type="component" value="Unassembled WGS sequence"/>
</dbReference>
<reference evidence="2 3" key="1">
    <citation type="submission" date="2019-11" db="EMBL/GenBank/DDBJ databases">
        <authorList>
            <person name="Li X.-J."/>
            <person name="Feng X.-M."/>
        </authorList>
    </citation>
    <scope>NUCLEOTIDE SEQUENCE [LARGE SCALE GENOMIC DNA]</scope>
    <source>
        <strain evidence="2 3">XMNu-373</strain>
    </source>
</reference>
<protein>
    <recommendedName>
        <fullName evidence="4">Lipoprotein</fullName>
    </recommendedName>
</protein>
<comment type="caution">
    <text evidence="2">The sequence shown here is derived from an EMBL/GenBank/DDBJ whole genome shotgun (WGS) entry which is preliminary data.</text>
</comment>
<dbReference type="AlphaFoldDB" id="A0A7K3MBZ4"/>
<keyword evidence="1" id="KW-0732">Signal</keyword>
<gene>
    <name evidence="2" type="ORF">F7O44_26050</name>
</gene>
<accession>A0A7K3MBZ4</accession>
<dbReference type="EMBL" id="WLZY01000012">
    <property type="protein sequence ID" value="NDL60547.1"/>
    <property type="molecule type" value="Genomic_DNA"/>
</dbReference>
<name>A0A7K3MBZ4_9ACTN</name>
<sequence>MASWTTRSKRPATIAVVAVLATTMSLTGCDVDASSATPESKTFAYEGDSLKLMTNEVATKVIRTDRDDIKVTRWFDSRAGSQRLVWELEGDILEIDAGCSGLAICDAKFEVEIPEGLAVIKDGVEVAEK</sequence>
<evidence type="ECO:0000313" key="2">
    <source>
        <dbReference type="EMBL" id="NDL60547.1"/>
    </source>
</evidence>
<evidence type="ECO:0000256" key="1">
    <source>
        <dbReference type="SAM" id="SignalP"/>
    </source>
</evidence>
<proteinExistence type="predicted"/>
<keyword evidence="3" id="KW-1185">Reference proteome</keyword>
<feature type="chain" id="PRO_5039423315" description="Lipoprotein" evidence="1">
    <location>
        <begin position="29"/>
        <end position="129"/>
    </location>
</feature>
<feature type="signal peptide" evidence="1">
    <location>
        <begin position="1"/>
        <end position="28"/>
    </location>
</feature>